<accession>A0AAU9IZL7</accession>
<evidence type="ECO:0000313" key="1">
    <source>
        <dbReference type="EMBL" id="CAG9319133.1"/>
    </source>
</evidence>
<protein>
    <submittedName>
        <fullName evidence="1">Uncharacterized protein</fullName>
    </submittedName>
</protein>
<comment type="caution">
    <text evidence="1">The sequence shown here is derived from an EMBL/GenBank/DDBJ whole genome shotgun (WGS) entry which is preliminary data.</text>
</comment>
<reference evidence="1" key="1">
    <citation type="submission" date="2021-09" db="EMBL/GenBank/DDBJ databases">
        <authorList>
            <consortium name="AG Swart"/>
            <person name="Singh M."/>
            <person name="Singh A."/>
            <person name="Seah K."/>
            <person name="Emmerich C."/>
        </authorList>
    </citation>
    <scope>NUCLEOTIDE SEQUENCE</scope>
    <source>
        <strain evidence="1">ATCC30299</strain>
    </source>
</reference>
<dbReference type="EMBL" id="CAJZBQ010000021">
    <property type="protein sequence ID" value="CAG9319133.1"/>
    <property type="molecule type" value="Genomic_DNA"/>
</dbReference>
<dbReference type="AlphaFoldDB" id="A0AAU9IZL7"/>
<proteinExistence type="predicted"/>
<dbReference type="Proteomes" id="UP001162131">
    <property type="component" value="Unassembled WGS sequence"/>
</dbReference>
<name>A0AAU9IZL7_9CILI</name>
<organism evidence="1 2">
    <name type="scientific">Blepharisma stoltei</name>
    <dbReference type="NCBI Taxonomy" id="1481888"/>
    <lineage>
        <taxon>Eukaryota</taxon>
        <taxon>Sar</taxon>
        <taxon>Alveolata</taxon>
        <taxon>Ciliophora</taxon>
        <taxon>Postciliodesmatophora</taxon>
        <taxon>Heterotrichea</taxon>
        <taxon>Heterotrichida</taxon>
        <taxon>Blepharismidae</taxon>
        <taxon>Blepharisma</taxon>
    </lineage>
</organism>
<gene>
    <name evidence="1" type="ORF">BSTOLATCC_MIC22527</name>
</gene>
<sequence>MWSDFIEHLKSFYLKYYEKISECIANGKVSPIKPKKLHPNNEESKGEPLQTIMIKSKKGINEDIHVSVPISSNNNRKGKLHHL</sequence>
<evidence type="ECO:0000313" key="2">
    <source>
        <dbReference type="Proteomes" id="UP001162131"/>
    </source>
</evidence>
<keyword evidence="2" id="KW-1185">Reference proteome</keyword>